<evidence type="ECO:0000313" key="6">
    <source>
        <dbReference type="Proteomes" id="UP000184292"/>
    </source>
</evidence>
<feature type="binding site" evidence="4">
    <location>
        <position position="211"/>
    </location>
    <ligand>
        <name>Mg(2+)</name>
        <dbReference type="ChEBI" id="CHEBI:18420"/>
        <label>1</label>
        <note>catalytic</note>
    </ligand>
</feature>
<dbReference type="GO" id="GO:0046872">
    <property type="term" value="F:metal ion binding"/>
    <property type="evidence" value="ECO:0007669"/>
    <property type="project" value="UniProtKB-KW"/>
</dbReference>
<feature type="binding site" evidence="4">
    <location>
        <position position="89"/>
    </location>
    <ligand>
        <name>Mg(2+)</name>
        <dbReference type="ChEBI" id="CHEBI:18420"/>
        <label>1</label>
        <note>catalytic</note>
    </ligand>
</feature>
<keyword evidence="6" id="KW-1185">Reference proteome</keyword>
<dbReference type="Proteomes" id="UP000184292">
    <property type="component" value="Unassembled WGS sequence"/>
</dbReference>
<name>A0A1M6E2V6_9RHOB</name>
<dbReference type="Gene3D" id="3.30.540.10">
    <property type="entry name" value="Fructose-1,6-Bisphosphatase, subunit A, domain 1"/>
    <property type="match status" value="1"/>
</dbReference>
<evidence type="ECO:0000256" key="2">
    <source>
        <dbReference type="ARBA" id="ARBA00022723"/>
    </source>
</evidence>
<evidence type="ECO:0000256" key="4">
    <source>
        <dbReference type="PIRSR" id="PIRSR600760-2"/>
    </source>
</evidence>
<dbReference type="Gene3D" id="3.40.190.80">
    <property type="match status" value="1"/>
</dbReference>
<evidence type="ECO:0000313" key="5">
    <source>
        <dbReference type="EMBL" id="SHI79874.1"/>
    </source>
</evidence>
<dbReference type="PANTHER" id="PTHR20854">
    <property type="entry name" value="INOSITOL MONOPHOSPHATASE"/>
    <property type="match status" value="1"/>
</dbReference>
<sequence length="261" mass="27367">MPAIEADAADLALLIEAAEEAGGIALRYARRGFRTTWKPDDSPVTEADMAVDAHLRARLLAARPGYGWLSEETPDGPERLAARRVFVVDPIDGTRAYAEGAKDWAHSLAVVEDGVPVAAVVLLPMHGRLYAAARGGGAALNGAPIRASRREEVAGAAVLAAKPALAPHHWTGGALPPFRRTFRSSLAYRLARVAEGADDAMLTLRPVWEWDVAAGALLVTEAGGAATDRRGAPARFNAAHPQLDGMVAGGAVQSPLRALLA</sequence>
<dbReference type="GO" id="GO:0008934">
    <property type="term" value="F:inositol monophosphate 1-phosphatase activity"/>
    <property type="evidence" value="ECO:0007669"/>
    <property type="project" value="TreeGrafter"/>
</dbReference>
<evidence type="ECO:0000256" key="3">
    <source>
        <dbReference type="ARBA" id="ARBA00022842"/>
    </source>
</evidence>
<comment type="similarity">
    <text evidence="1">Belongs to the inositol monophosphatase superfamily.</text>
</comment>
<feature type="binding site" evidence="4">
    <location>
        <position position="92"/>
    </location>
    <ligand>
        <name>Mg(2+)</name>
        <dbReference type="ChEBI" id="CHEBI:18420"/>
        <label>1</label>
        <note>catalytic</note>
    </ligand>
</feature>
<gene>
    <name evidence="5" type="ORF">SAMN05444417_1770</name>
</gene>
<dbReference type="CDD" id="cd01638">
    <property type="entry name" value="CysQ"/>
    <property type="match status" value="1"/>
</dbReference>
<dbReference type="PANTHER" id="PTHR20854:SF4">
    <property type="entry name" value="INOSITOL-1-MONOPHOSPHATASE-RELATED"/>
    <property type="match status" value="1"/>
</dbReference>
<dbReference type="InterPro" id="IPR020550">
    <property type="entry name" value="Inositol_monophosphatase_CS"/>
</dbReference>
<feature type="binding site" evidence="4">
    <location>
        <position position="71"/>
    </location>
    <ligand>
        <name>Mg(2+)</name>
        <dbReference type="ChEBI" id="CHEBI:18420"/>
        <label>1</label>
        <note>catalytic</note>
    </ligand>
</feature>
<proteinExistence type="inferred from homology"/>
<dbReference type="PRINTS" id="PR00377">
    <property type="entry name" value="IMPHPHTASES"/>
</dbReference>
<dbReference type="STRING" id="1447782.SAMN05444417_1770"/>
<organism evidence="5 6">
    <name type="scientific">Wenxinia saemankumensis</name>
    <dbReference type="NCBI Taxonomy" id="1447782"/>
    <lineage>
        <taxon>Bacteria</taxon>
        <taxon>Pseudomonadati</taxon>
        <taxon>Pseudomonadota</taxon>
        <taxon>Alphaproteobacteria</taxon>
        <taxon>Rhodobacterales</taxon>
        <taxon>Roseobacteraceae</taxon>
        <taxon>Wenxinia</taxon>
    </lineage>
</organism>
<accession>A0A1M6E2V6</accession>
<dbReference type="GO" id="GO:0046854">
    <property type="term" value="P:phosphatidylinositol phosphate biosynthetic process"/>
    <property type="evidence" value="ECO:0007669"/>
    <property type="project" value="InterPro"/>
</dbReference>
<dbReference type="Pfam" id="PF00459">
    <property type="entry name" value="Inositol_P"/>
    <property type="match status" value="1"/>
</dbReference>
<dbReference type="SUPFAM" id="SSF56655">
    <property type="entry name" value="Carbohydrate phosphatase"/>
    <property type="match status" value="1"/>
</dbReference>
<dbReference type="GO" id="GO:0006020">
    <property type="term" value="P:inositol metabolic process"/>
    <property type="evidence" value="ECO:0007669"/>
    <property type="project" value="TreeGrafter"/>
</dbReference>
<dbReference type="RefSeq" id="WP_244526315.1">
    <property type="nucleotide sequence ID" value="NZ_FQYO01000003.1"/>
</dbReference>
<evidence type="ECO:0000256" key="1">
    <source>
        <dbReference type="ARBA" id="ARBA00009759"/>
    </source>
</evidence>
<feature type="binding site" evidence="4">
    <location>
        <position position="91"/>
    </location>
    <ligand>
        <name>Mg(2+)</name>
        <dbReference type="ChEBI" id="CHEBI:18420"/>
        <label>1</label>
        <note>catalytic</note>
    </ligand>
</feature>
<dbReference type="EMBL" id="FQYO01000003">
    <property type="protein sequence ID" value="SHI79874.1"/>
    <property type="molecule type" value="Genomic_DNA"/>
</dbReference>
<keyword evidence="2 4" id="KW-0479">Metal-binding</keyword>
<keyword evidence="3 4" id="KW-0460">Magnesium</keyword>
<dbReference type="PROSITE" id="PS00630">
    <property type="entry name" value="IMP_2"/>
    <property type="match status" value="1"/>
</dbReference>
<dbReference type="GO" id="GO:0007165">
    <property type="term" value="P:signal transduction"/>
    <property type="evidence" value="ECO:0007669"/>
    <property type="project" value="TreeGrafter"/>
</dbReference>
<reference evidence="5 6" key="1">
    <citation type="submission" date="2016-11" db="EMBL/GenBank/DDBJ databases">
        <authorList>
            <person name="Jaros S."/>
            <person name="Januszkiewicz K."/>
            <person name="Wedrychowicz H."/>
        </authorList>
    </citation>
    <scope>NUCLEOTIDE SEQUENCE [LARGE SCALE GENOMIC DNA]</scope>
    <source>
        <strain evidence="5 6">DSM 100565</strain>
    </source>
</reference>
<dbReference type="InterPro" id="IPR000760">
    <property type="entry name" value="Inositol_monophosphatase-like"/>
</dbReference>
<comment type="cofactor">
    <cofactor evidence="4">
        <name>Mg(2+)</name>
        <dbReference type="ChEBI" id="CHEBI:18420"/>
    </cofactor>
</comment>
<dbReference type="AlphaFoldDB" id="A0A1M6E2V6"/>
<protein>
    <submittedName>
        <fullName evidence="5">Myo-inositol-1(Or 4)-monophosphatase</fullName>
    </submittedName>
</protein>